<accession>A0A7V5XZ27</accession>
<dbReference type="InterPro" id="IPR033749">
    <property type="entry name" value="Polyprenyl_synt_CS"/>
</dbReference>
<keyword evidence="5" id="KW-0460">Magnesium</keyword>
<keyword evidence="4" id="KW-0479">Metal-binding</keyword>
<dbReference type="GO" id="GO:0008299">
    <property type="term" value="P:isoprenoid biosynthetic process"/>
    <property type="evidence" value="ECO:0007669"/>
    <property type="project" value="UniProtKB-KW"/>
</dbReference>
<evidence type="ECO:0000256" key="6">
    <source>
        <dbReference type="ARBA" id="ARBA00023229"/>
    </source>
</evidence>
<dbReference type="EMBL" id="DTHS01000012">
    <property type="protein sequence ID" value="HHR48227.1"/>
    <property type="molecule type" value="Genomic_DNA"/>
</dbReference>
<dbReference type="PROSITE" id="PS00444">
    <property type="entry name" value="POLYPRENYL_SYNTHASE_2"/>
    <property type="match status" value="1"/>
</dbReference>
<evidence type="ECO:0000256" key="3">
    <source>
        <dbReference type="ARBA" id="ARBA00022679"/>
    </source>
</evidence>
<dbReference type="InterPro" id="IPR008949">
    <property type="entry name" value="Isoprenoid_synthase_dom_sf"/>
</dbReference>
<gene>
    <name evidence="7" type="ORF">ENV79_01070</name>
</gene>
<evidence type="ECO:0000256" key="4">
    <source>
        <dbReference type="ARBA" id="ARBA00022723"/>
    </source>
</evidence>
<dbReference type="GO" id="GO:0046872">
    <property type="term" value="F:metal ion binding"/>
    <property type="evidence" value="ECO:0007669"/>
    <property type="project" value="UniProtKB-KW"/>
</dbReference>
<evidence type="ECO:0000313" key="7">
    <source>
        <dbReference type="EMBL" id="HHR48227.1"/>
    </source>
</evidence>
<dbReference type="GO" id="GO:0004659">
    <property type="term" value="F:prenyltransferase activity"/>
    <property type="evidence" value="ECO:0007669"/>
    <property type="project" value="InterPro"/>
</dbReference>
<comment type="cofactor">
    <cofactor evidence="1">
        <name>Mg(2+)</name>
        <dbReference type="ChEBI" id="CHEBI:18420"/>
    </cofactor>
</comment>
<evidence type="ECO:0000256" key="1">
    <source>
        <dbReference type="ARBA" id="ARBA00001946"/>
    </source>
</evidence>
<dbReference type="InterPro" id="IPR000092">
    <property type="entry name" value="Polyprenyl_synt"/>
</dbReference>
<dbReference type="Gene3D" id="1.10.600.10">
    <property type="entry name" value="Farnesyl Diphosphate Synthase"/>
    <property type="match status" value="1"/>
</dbReference>
<evidence type="ECO:0000256" key="2">
    <source>
        <dbReference type="ARBA" id="ARBA00006706"/>
    </source>
</evidence>
<dbReference type="PANTHER" id="PTHR43281:SF1">
    <property type="entry name" value="FARNESYL DIPHOSPHATE SYNTHASE"/>
    <property type="match status" value="1"/>
</dbReference>
<keyword evidence="6" id="KW-0414">Isoprene biosynthesis</keyword>
<name>A0A7V5XZ27_UNCW3</name>
<keyword evidence="3" id="KW-0808">Transferase</keyword>
<organism evidence="7">
    <name type="scientific">candidate division WOR-3 bacterium</name>
    <dbReference type="NCBI Taxonomy" id="2052148"/>
    <lineage>
        <taxon>Bacteria</taxon>
        <taxon>Bacteria division WOR-3</taxon>
    </lineage>
</organism>
<comment type="caution">
    <text evidence="7">The sequence shown here is derived from an EMBL/GenBank/DDBJ whole genome shotgun (WGS) entry which is preliminary data.</text>
</comment>
<reference evidence="7" key="1">
    <citation type="journal article" date="2020" name="mSystems">
        <title>Genome- and Community-Level Interaction Insights into Carbon Utilization and Element Cycling Functions of Hydrothermarchaeota in Hydrothermal Sediment.</title>
        <authorList>
            <person name="Zhou Z."/>
            <person name="Liu Y."/>
            <person name="Xu W."/>
            <person name="Pan J."/>
            <person name="Luo Z.H."/>
            <person name="Li M."/>
        </authorList>
    </citation>
    <scope>NUCLEOTIDE SEQUENCE [LARGE SCALE GENOMIC DNA]</scope>
    <source>
        <strain evidence="7">SpSt-791</strain>
    </source>
</reference>
<comment type="similarity">
    <text evidence="2">Belongs to the FPP/GGPP synthase family.</text>
</comment>
<proteinExistence type="inferred from homology"/>
<dbReference type="AlphaFoldDB" id="A0A7V5XZ27"/>
<dbReference type="PANTHER" id="PTHR43281">
    <property type="entry name" value="FARNESYL DIPHOSPHATE SYNTHASE"/>
    <property type="match status" value="1"/>
</dbReference>
<protein>
    <submittedName>
        <fullName evidence="7">Polyprenyl synthetase family protein</fullName>
    </submittedName>
</protein>
<sequence>MKEREEFEKFLKACLKKETKGYPKELKKGIFYALSGGKRIRPLLLFKLLKKKKLLIKRKEIMKIGLVIELIHNFSLVHDDLPAIDNDDYRRGRLTCHKVFGEGKAILIGDALFSLAFKLLSETKIEKEKKIEILKSLTKATNDLVVGEFLDITKKELTKKEYLEIVRKKTGALFRLVYEIAAILSSLPLKKRREYAYRGENYGILFQIEDDLKDKLSLPFLSELKAKWHCLKNH</sequence>
<dbReference type="PROSITE" id="PS00723">
    <property type="entry name" value="POLYPRENYL_SYNTHASE_1"/>
    <property type="match status" value="1"/>
</dbReference>
<dbReference type="Pfam" id="PF00348">
    <property type="entry name" value="polyprenyl_synt"/>
    <property type="match status" value="1"/>
</dbReference>
<dbReference type="SFLD" id="SFLDS00005">
    <property type="entry name" value="Isoprenoid_Synthase_Type_I"/>
    <property type="match status" value="1"/>
</dbReference>
<evidence type="ECO:0000256" key="5">
    <source>
        <dbReference type="ARBA" id="ARBA00022842"/>
    </source>
</evidence>
<dbReference type="SUPFAM" id="SSF48576">
    <property type="entry name" value="Terpenoid synthases"/>
    <property type="match status" value="1"/>
</dbReference>